<dbReference type="InterPro" id="IPR015915">
    <property type="entry name" value="Kelch-typ_b-propeller"/>
</dbReference>
<organism evidence="4 5">
    <name type="scientific">Forsythia ovata</name>
    <dbReference type="NCBI Taxonomy" id="205694"/>
    <lineage>
        <taxon>Eukaryota</taxon>
        <taxon>Viridiplantae</taxon>
        <taxon>Streptophyta</taxon>
        <taxon>Embryophyta</taxon>
        <taxon>Tracheophyta</taxon>
        <taxon>Spermatophyta</taxon>
        <taxon>Magnoliopsida</taxon>
        <taxon>eudicotyledons</taxon>
        <taxon>Gunneridae</taxon>
        <taxon>Pentapetalae</taxon>
        <taxon>asterids</taxon>
        <taxon>lamiids</taxon>
        <taxon>Lamiales</taxon>
        <taxon>Oleaceae</taxon>
        <taxon>Forsythieae</taxon>
        <taxon>Forsythia</taxon>
    </lineage>
</organism>
<dbReference type="PANTHER" id="PTHR46093">
    <property type="entry name" value="ACYL-COA-BINDING DOMAIN-CONTAINING PROTEIN 5"/>
    <property type="match status" value="1"/>
</dbReference>
<evidence type="ECO:0000313" key="4">
    <source>
        <dbReference type="EMBL" id="KAL2464673.1"/>
    </source>
</evidence>
<reference evidence="5" key="1">
    <citation type="submission" date="2024-07" db="EMBL/GenBank/DDBJ databases">
        <title>Two chromosome-level genome assemblies of Korean endemic species Abeliophyllum distichum and Forsythia ovata (Oleaceae).</title>
        <authorList>
            <person name="Jang H."/>
        </authorList>
    </citation>
    <scope>NUCLEOTIDE SEQUENCE [LARGE SCALE GENOMIC DNA]</scope>
</reference>
<dbReference type="Gene3D" id="2.120.10.80">
    <property type="entry name" value="Kelch-type beta propeller"/>
    <property type="match status" value="1"/>
</dbReference>
<proteinExistence type="predicted"/>
<comment type="caution">
    <text evidence="4">The sequence shown here is derived from an EMBL/GenBank/DDBJ whole genome shotgun (WGS) entry which is preliminary data.</text>
</comment>
<evidence type="ECO:0000256" key="2">
    <source>
        <dbReference type="ARBA" id="ARBA00022737"/>
    </source>
</evidence>
<feature type="compositionally biased region" description="Basic and acidic residues" evidence="3">
    <location>
        <begin position="284"/>
        <end position="329"/>
    </location>
</feature>
<evidence type="ECO:0000313" key="5">
    <source>
        <dbReference type="Proteomes" id="UP001604277"/>
    </source>
</evidence>
<keyword evidence="5" id="KW-1185">Reference proteome</keyword>
<keyword evidence="1" id="KW-0880">Kelch repeat</keyword>
<name>A0ABD1PL93_9LAMI</name>
<feature type="region of interest" description="Disordered" evidence="3">
    <location>
        <begin position="284"/>
        <end position="348"/>
    </location>
</feature>
<evidence type="ECO:0000256" key="3">
    <source>
        <dbReference type="SAM" id="MobiDB-lite"/>
    </source>
</evidence>
<sequence>MEKSVDVGIICSLAAVIKLEIPPIPALVKYFKSTNILPGNRNVPSFSAATSHPSNLCMTAANCPVREILGNEKISPEVTGGQHASANKKSADLWPLKVFKYAREQFSANVHILDADTLVWCKLNTTGQLLPPRGGHTTIAFGKNLFVFGGFSNEQNLYDDVYMLDLENGIWTKVIASGEGLLADFPWLVKVWICRWEVFLYLCAVAIRILKCWMTCIIYTWVSRENEQDERQREKLSLRKQLKLKCQVQNVRHNFYLNERQDFSGVLFSNKPIYKNIVEDNSNREIEATENDRTKQNDNHSTAEESTKHVEHYMNDVKQTDGIHHENRLPEVQMEAATEEKVNPGPEG</sequence>
<evidence type="ECO:0000256" key="1">
    <source>
        <dbReference type="ARBA" id="ARBA00022441"/>
    </source>
</evidence>
<dbReference type="InterPro" id="IPR011043">
    <property type="entry name" value="Gal_Oxase/kelch_b-propeller"/>
</dbReference>
<dbReference type="SUPFAM" id="SSF50965">
    <property type="entry name" value="Galactose oxidase, central domain"/>
    <property type="match status" value="1"/>
</dbReference>
<accession>A0ABD1PL93</accession>
<dbReference type="Pfam" id="PF24681">
    <property type="entry name" value="Kelch_KLHDC2_KLHL20_DRC7"/>
    <property type="match status" value="1"/>
</dbReference>
<dbReference type="PANTHER" id="PTHR46093:SF18">
    <property type="entry name" value="FIBRONECTIN TYPE-III DOMAIN-CONTAINING PROTEIN"/>
    <property type="match status" value="1"/>
</dbReference>
<protein>
    <submittedName>
        <fullName evidence="4">RING finger protein B</fullName>
    </submittedName>
</protein>
<dbReference type="Proteomes" id="UP001604277">
    <property type="component" value="Unassembled WGS sequence"/>
</dbReference>
<gene>
    <name evidence="4" type="ORF">Fot_52629</name>
</gene>
<dbReference type="AlphaFoldDB" id="A0ABD1PL93"/>
<dbReference type="EMBL" id="JBFOLJ010000018">
    <property type="protein sequence ID" value="KAL2464673.1"/>
    <property type="molecule type" value="Genomic_DNA"/>
</dbReference>
<keyword evidence="2" id="KW-0677">Repeat</keyword>